<evidence type="ECO:0000313" key="3">
    <source>
        <dbReference type="Proteomes" id="UP000051957"/>
    </source>
</evidence>
<dbReference type="PATRIC" id="fig|1423784.4.peg.28"/>
<dbReference type="RefSeq" id="WP_225355024.1">
    <property type="nucleotide sequence ID" value="NZ_AZGK01000001.1"/>
</dbReference>
<keyword evidence="1" id="KW-0732">Signal</keyword>
<proteinExistence type="predicted"/>
<name>A0A0R1Z3I2_9LACO</name>
<dbReference type="Proteomes" id="UP000051957">
    <property type="component" value="Unassembled WGS sequence"/>
</dbReference>
<protein>
    <recommendedName>
        <fullName evidence="4">Surface layer protein SlpC</fullName>
    </recommendedName>
</protein>
<evidence type="ECO:0000256" key="1">
    <source>
        <dbReference type="SAM" id="SignalP"/>
    </source>
</evidence>
<organism evidence="2 3">
    <name type="scientific">Lentilactobacillus parabuchneri DSM 5707 = NBRC 107865</name>
    <dbReference type="NCBI Taxonomy" id="1423784"/>
    <lineage>
        <taxon>Bacteria</taxon>
        <taxon>Bacillati</taxon>
        <taxon>Bacillota</taxon>
        <taxon>Bacilli</taxon>
        <taxon>Lactobacillales</taxon>
        <taxon>Lactobacillaceae</taxon>
        <taxon>Lentilactobacillus</taxon>
    </lineage>
</organism>
<reference evidence="2 3" key="1">
    <citation type="journal article" date="2015" name="Genome Announc.">
        <title>Expanding the biotechnology potential of lactobacilli through comparative genomics of 213 strains and associated genera.</title>
        <authorList>
            <person name="Sun Z."/>
            <person name="Harris H.M."/>
            <person name="McCann A."/>
            <person name="Guo C."/>
            <person name="Argimon S."/>
            <person name="Zhang W."/>
            <person name="Yang X."/>
            <person name="Jeffery I.B."/>
            <person name="Cooney J.C."/>
            <person name="Kagawa T.F."/>
            <person name="Liu W."/>
            <person name="Song Y."/>
            <person name="Salvetti E."/>
            <person name="Wrobel A."/>
            <person name="Rasinkangas P."/>
            <person name="Parkhill J."/>
            <person name="Rea M.C."/>
            <person name="O'Sullivan O."/>
            <person name="Ritari J."/>
            <person name="Douillard F.P."/>
            <person name="Paul Ross R."/>
            <person name="Yang R."/>
            <person name="Briner A.E."/>
            <person name="Felis G.E."/>
            <person name="de Vos W.M."/>
            <person name="Barrangou R."/>
            <person name="Klaenhammer T.R."/>
            <person name="Caufield P.W."/>
            <person name="Cui Y."/>
            <person name="Zhang H."/>
            <person name="O'Toole P.W."/>
        </authorList>
    </citation>
    <scope>NUCLEOTIDE SEQUENCE [LARGE SCALE GENOMIC DNA]</scope>
    <source>
        <strain evidence="2 3">DSM 5707</strain>
    </source>
</reference>
<sequence length="239" mass="26401">MKRFRNHHDWMLLLGLGLLLLTTTAAPAAAKSNLTVTTNLPLTTSGNTRNYLPTGTDDLYSKLPISKTTKVQTKAAVLKNLKNASDSGQTYFRGYRAAKLSNGKWYLKVVSFDKTYRGWIYTGTTDPTNDPTQVSGGLQAVQTFKEQTVPDYVATTTFYFTTPKASTLTYVAPDYTDYKVGRNLNATTDFYQDPLTVTKVGSKQNGRSANLTYYYVNDAAHPQVNGWVRISDVSTSPAS</sequence>
<dbReference type="EMBL" id="AZGK01000001">
    <property type="protein sequence ID" value="KRM47556.1"/>
    <property type="molecule type" value="Genomic_DNA"/>
</dbReference>
<dbReference type="AlphaFoldDB" id="A0A0R1Z3I2"/>
<feature type="signal peptide" evidence="1">
    <location>
        <begin position="1"/>
        <end position="28"/>
    </location>
</feature>
<dbReference type="GeneID" id="69801935"/>
<evidence type="ECO:0000313" key="2">
    <source>
        <dbReference type="EMBL" id="KRM47556.1"/>
    </source>
</evidence>
<feature type="chain" id="PRO_5039185787" description="Surface layer protein SlpC" evidence="1">
    <location>
        <begin position="29"/>
        <end position="239"/>
    </location>
</feature>
<evidence type="ECO:0008006" key="4">
    <source>
        <dbReference type="Google" id="ProtNLM"/>
    </source>
</evidence>
<gene>
    <name evidence="2" type="ORF">FC51_GL000029</name>
</gene>
<comment type="caution">
    <text evidence="2">The sequence shown here is derived from an EMBL/GenBank/DDBJ whole genome shotgun (WGS) entry which is preliminary data.</text>
</comment>
<accession>A0A0R1Z3I2</accession>